<evidence type="ECO:0000256" key="5">
    <source>
        <dbReference type="ARBA" id="ARBA00022792"/>
    </source>
</evidence>
<evidence type="ECO:0000256" key="3">
    <source>
        <dbReference type="ARBA" id="ARBA00006792"/>
    </source>
</evidence>
<protein>
    <recommendedName>
        <fullName evidence="9">MICOS complex subunit MIC10</fullName>
    </recommendedName>
</protein>
<dbReference type="EMBL" id="JAODUO010000121">
    <property type="protein sequence ID" value="KAK2188823.1"/>
    <property type="molecule type" value="Genomic_DNA"/>
</dbReference>
<evidence type="ECO:0000256" key="6">
    <source>
        <dbReference type="ARBA" id="ARBA00022989"/>
    </source>
</evidence>
<dbReference type="PANTHER" id="PTHR21304">
    <property type="entry name" value="MICOS COMPLEX SUBUNIT MIC10"/>
    <property type="match status" value="1"/>
</dbReference>
<comment type="function">
    <text evidence="1 9">Component of the MICOS complex, a large protein complex of the mitochondrial inner membrane that plays crucial roles in the maintenance of crista junctions, inner membrane architecture, and formation of contact sites to the outer membrane.</text>
</comment>
<comment type="subunit">
    <text evidence="9">Component of the mitochondrial contact site and cristae organizing system (MICOS) complex.</text>
</comment>
<dbReference type="InterPro" id="IPR007512">
    <property type="entry name" value="Mic10"/>
</dbReference>
<dbReference type="AlphaFoldDB" id="A0AAD9UGN7"/>
<reference evidence="10" key="1">
    <citation type="journal article" date="2023" name="Mol. Biol. Evol.">
        <title>Third-Generation Sequencing Reveals the Adaptive Role of the Epigenome in Three Deep-Sea Polychaetes.</title>
        <authorList>
            <person name="Perez M."/>
            <person name="Aroh O."/>
            <person name="Sun Y."/>
            <person name="Lan Y."/>
            <person name="Juniper S.K."/>
            <person name="Young C.R."/>
            <person name="Angers B."/>
            <person name="Qian P.Y."/>
        </authorList>
    </citation>
    <scope>NUCLEOTIDE SEQUENCE</scope>
    <source>
        <strain evidence="10">R07B-5</strain>
    </source>
</reference>
<comment type="subcellular location">
    <subcellularLocation>
        <location evidence="2 9">Mitochondrion inner membrane</location>
        <topology evidence="2 9">Single-pass membrane protein</topology>
    </subcellularLocation>
</comment>
<keyword evidence="8 9" id="KW-0472">Membrane</keyword>
<dbReference type="Pfam" id="PF04418">
    <property type="entry name" value="DUF543"/>
    <property type="match status" value="1"/>
</dbReference>
<gene>
    <name evidence="10" type="ORF">NP493_122g02024</name>
</gene>
<organism evidence="10 11">
    <name type="scientific">Ridgeia piscesae</name>
    <name type="common">Tubeworm</name>
    <dbReference type="NCBI Taxonomy" id="27915"/>
    <lineage>
        <taxon>Eukaryota</taxon>
        <taxon>Metazoa</taxon>
        <taxon>Spiralia</taxon>
        <taxon>Lophotrochozoa</taxon>
        <taxon>Annelida</taxon>
        <taxon>Polychaeta</taxon>
        <taxon>Sedentaria</taxon>
        <taxon>Canalipalpata</taxon>
        <taxon>Sabellida</taxon>
        <taxon>Siboglinidae</taxon>
        <taxon>Ridgeia</taxon>
    </lineage>
</organism>
<evidence type="ECO:0000256" key="1">
    <source>
        <dbReference type="ARBA" id="ARBA00002689"/>
    </source>
</evidence>
<evidence type="ECO:0000256" key="9">
    <source>
        <dbReference type="RuleBase" id="RU363011"/>
    </source>
</evidence>
<evidence type="ECO:0000256" key="4">
    <source>
        <dbReference type="ARBA" id="ARBA00022692"/>
    </source>
</evidence>
<feature type="transmembrane region" description="Helical" evidence="9">
    <location>
        <begin position="25"/>
        <end position="43"/>
    </location>
</feature>
<proteinExistence type="inferred from homology"/>
<evidence type="ECO:0000256" key="2">
    <source>
        <dbReference type="ARBA" id="ARBA00004434"/>
    </source>
</evidence>
<comment type="caution">
    <text evidence="10">The sequence shown here is derived from an EMBL/GenBank/DDBJ whole genome shotgun (WGS) entry which is preliminary data.</text>
</comment>
<evidence type="ECO:0000313" key="10">
    <source>
        <dbReference type="EMBL" id="KAK2188823.1"/>
    </source>
</evidence>
<keyword evidence="4 9" id="KW-0812">Transmembrane</keyword>
<dbReference type="Proteomes" id="UP001209878">
    <property type="component" value="Unassembled WGS sequence"/>
</dbReference>
<sequence length="88" mass="9592">MAAPGKVRSEDELGMKWDRCLSDTGIKIASGIGLGIVFSVIFFRRRPWPVAFGSGVGIGMGYANCQHDFASPQLMFGQLKKIEKKASQ</sequence>
<evidence type="ECO:0000313" key="11">
    <source>
        <dbReference type="Proteomes" id="UP001209878"/>
    </source>
</evidence>
<evidence type="ECO:0000256" key="8">
    <source>
        <dbReference type="ARBA" id="ARBA00023136"/>
    </source>
</evidence>
<name>A0AAD9UGN7_RIDPI</name>
<keyword evidence="7 9" id="KW-0496">Mitochondrion</keyword>
<keyword evidence="5 9" id="KW-0999">Mitochondrion inner membrane</keyword>
<accession>A0AAD9UGN7</accession>
<keyword evidence="11" id="KW-1185">Reference proteome</keyword>
<dbReference type="PANTHER" id="PTHR21304:SF0">
    <property type="entry name" value="MICOS COMPLEX SUBUNIT MIC10"/>
    <property type="match status" value="1"/>
</dbReference>
<dbReference type="GO" id="GO:0061617">
    <property type="term" value="C:MICOS complex"/>
    <property type="evidence" value="ECO:0007669"/>
    <property type="project" value="UniProtKB-UniRule"/>
</dbReference>
<comment type="similarity">
    <text evidence="3 9">Belongs to the MICOS complex subunit Mic10 family.</text>
</comment>
<evidence type="ECO:0000256" key="7">
    <source>
        <dbReference type="ARBA" id="ARBA00023128"/>
    </source>
</evidence>
<keyword evidence="6 9" id="KW-1133">Transmembrane helix</keyword>